<accession>A0A4R6MH90</accession>
<dbReference type="GO" id="GO:0015628">
    <property type="term" value="P:protein secretion by the type II secretion system"/>
    <property type="evidence" value="ECO:0007669"/>
    <property type="project" value="TreeGrafter"/>
</dbReference>
<dbReference type="Pfam" id="PF12836">
    <property type="entry name" value="HHH_3"/>
    <property type="match status" value="1"/>
</dbReference>
<proteinExistence type="predicted"/>
<dbReference type="SUPFAM" id="SSF47781">
    <property type="entry name" value="RuvA domain 2-like"/>
    <property type="match status" value="1"/>
</dbReference>
<evidence type="ECO:0000259" key="2">
    <source>
        <dbReference type="SMART" id="SM00278"/>
    </source>
</evidence>
<dbReference type="EMBL" id="SNXC01000009">
    <property type="protein sequence ID" value="TDO99529.1"/>
    <property type="molecule type" value="Genomic_DNA"/>
</dbReference>
<dbReference type="InterPro" id="IPR010994">
    <property type="entry name" value="RuvA_2-like"/>
</dbReference>
<dbReference type="Gene3D" id="1.10.150.280">
    <property type="entry name" value="AF1531-like domain"/>
    <property type="match status" value="1"/>
</dbReference>
<evidence type="ECO:0000313" key="4">
    <source>
        <dbReference type="Proteomes" id="UP000294656"/>
    </source>
</evidence>
<feature type="chain" id="PRO_5020881369" evidence="1">
    <location>
        <begin position="32"/>
        <end position="101"/>
    </location>
</feature>
<feature type="signal peptide" evidence="1">
    <location>
        <begin position="1"/>
        <end position="31"/>
    </location>
</feature>
<name>A0A4R6MH90_9GAMM</name>
<feature type="domain" description="Helix-hairpin-helix DNA-binding motif class 1" evidence="2">
    <location>
        <begin position="74"/>
        <end position="93"/>
    </location>
</feature>
<dbReference type="AlphaFoldDB" id="A0A4R6MH90"/>
<dbReference type="InterPro" id="IPR004509">
    <property type="entry name" value="Competence_ComEA_HhH"/>
</dbReference>
<gene>
    <name evidence="3" type="ORF">DFP79_0512</name>
</gene>
<protein>
    <submittedName>
        <fullName evidence="3">Competence protein ComEA</fullName>
    </submittedName>
</protein>
<dbReference type="InterPro" id="IPR003583">
    <property type="entry name" value="Hlx-hairpin-Hlx_DNA-bd_motif"/>
</dbReference>
<dbReference type="PANTHER" id="PTHR21180">
    <property type="entry name" value="ENDONUCLEASE/EXONUCLEASE/PHOSPHATASE FAMILY DOMAIN-CONTAINING PROTEIN 1"/>
    <property type="match status" value="1"/>
</dbReference>
<evidence type="ECO:0000313" key="3">
    <source>
        <dbReference type="EMBL" id="TDO99529.1"/>
    </source>
</evidence>
<dbReference type="Proteomes" id="UP000294656">
    <property type="component" value="Unassembled WGS sequence"/>
</dbReference>
<dbReference type="NCBIfam" id="TIGR00426">
    <property type="entry name" value="competence protein ComEA helix-hairpin-helix repeat region"/>
    <property type="match status" value="1"/>
</dbReference>
<dbReference type="SMART" id="SM00278">
    <property type="entry name" value="HhH1"/>
    <property type="match status" value="2"/>
</dbReference>
<dbReference type="PANTHER" id="PTHR21180:SF32">
    <property type="entry name" value="ENDONUCLEASE_EXONUCLEASE_PHOSPHATASE FAMILY DOMAIN-CONTAINING PROTEIN 1"/>
    <property type="match status" value="1"/>
</dbReference>
<feature type="domain" description="Helix-hairpin-helix DNA-binding motif class 1" evidence="2">
    <location>
        <begin position="44"/>
        <end position="63"/>
    </location>
</feature>
<dbReference type="InterPro" id="IPR051675">
    <property type="entry name" value="Endo/Exo/Phosphatase_dom_1"/>
</dbReference>
<keyword evidence="4" id="KW-1185">Reference proteome</keyword>
<dbReference type="GO" id="GO:0015627">
    <property type="term" value="C:type II protein secretion system complex"/>
    <property type="evidence" value="ECO:0007669"/>
    <property type="project" value="TreeGrafter"/>
</dbReference>
<dbReference type="OrthoDB" id="7510573at2"/>
<organism evidence="3 4">
    <name type="scientific">Marinomonas balearica</name>
    <dbReference type="NCBI Taxonomy" id="491947"/>
    <lineage>
        <taxon>Bacteria</taxon>
        <taxon>Pseudomonadati</taxon>
        <taxon>Pseudomonadota</taxon>
        <taxon>Gammaproteobacteria</taxon>
        <taxon>Oceanospirillales</taxon>
        <taxon>Oceanospirillaceae</taxon>
        <taxon>Marinomonas</taxon>
    </lineage>
</organism>
<dbReference type="RefSeq" id="WP_133502382.1">
    <property type="nucleotide sequence ID" value="NZ_SNXC01000009.1"/>
</dbReference>
<sequence length="101" mass="10807">MFVNAIQLWARTAAFVSILFSLLCFSTVSLAATPLNINVATADELALVLKGVGKSKAQAIVNYRNAHGSFASIDDLVNVKGIGTSLLEKNRNVIRVAKETD</sequence>
<keyword evidence="1" id="KW-0732">Signal</keyword>
<comment type="caution">
    <text evidence="3">The sequence shown here is derived from an EMBL/GenBank/DDBJ whole genome shotgun (WGS) entry which is preliminary data.</text>
</comment>
<evidence type="ECO:0000256" key="1">
    <source>
        <dbReference type="SAM" id="SignalP"/>
    </source>
</evidence>
<reference evidence="3 4" key="1">
    <citation type="submission" date="2019-03" db="EMBL/GenBank/DDBJ databases">
        <title>Genomic Encyclopedia of Type Strains, Phase III (KMG-III): the genomes of soil and plant-associated and newly described type strains.</title>
        <authorList>
            <person name="Whitman W."/>
        </authorList>
    </citation>
    <scope>NUCLEOTIDE SEQUENCE [LARGE SCALE GENOMIC DNA]</scope>
    <source>
        <strain evidence="3 4">CECT 7378</strain>
    </source>
</reference>
<dbReference type="GO" id="GO:0003677">
    <property type="term" value="F:DNA binding"/>
    <property type="evidence" value="ECO:0007669"/>
    <property type="project" value="InterPro"/>
</dbReference>
<dbReference type="GO" id="GO:0006281">
    <property type="term" value="P:DNA repair"/>
    <property type="evidence" value="ECO:0007669"/>
    <property type="project" value="InterPro"/>
</dbReference>